<dbReference type="AlphaFoldDB" id="A0A2T1DK30"/>
<dbReference type="InterPro" id="IPR025458">
    <property type="entry name" value="DUF4278"/>
</dbReference>
<feature type="region of interest" description="Disordered" evidence="1">
    <location>
        <begin position="44"/>
        <end position="70"/>
    </location>
</feature>
<accession>A0A2T1DK30</accession>
<reference evidence="2 3" key="2">
    <citation type="submission" date="2018-03" db="EMBL/GenBank/DDBJ databases">
        <title>The ancient ancestry and fast evolution of plastids.</title>
        <authorList>
            <person name="Moore K.R."/>
            <person name="Magnabosco C."/>
            <person name="Momper L."/>
            <person name="Gold D.A."/>
            <person name="Bosak T."/>
            <person name="Fournier G.P."/>
        </authorList>
    </citation>
    <scope>NUCLEOTIDE SEQUENCE [LARGE SCALE GENOMIC DNA]</scope>
    <source>
        <strain evidence="2 3">ULC007</strain>
    </source>
</reference>
<dbReference type="EMBL" id="PVWG01000004">
    <property type="protein sequence ID" value="PSB20833.1"/>
    <property type="molecule type" value="Genomic_DNA"/>
</dbReference>
<reference evidence="2 3" key="1">
    <citation type="submission" date="2018-02" db="EMBL/GenBank/DDBJ databases">
        <authorList>
            <person name="Cohen D.B."/>
            <person name="Kent A.D."/>
        </authorList>
    </citation>
    <scope>NUCLEOTIDE SEQUENCE [LARGE SCALE GENOMIC DNA]</scope>
    <source>
        <strain evidence="2 3">ULC007</strain>
    </source>
</reference>
<organism evidence="2 3">
    <name type="scientific">Phormidesmis priestleyi ULC007</name>
    <dbReference type="NCBI Taxonomy" id="1920490"/>
    <lineage>
        <taxon>Bacteria</taxon>
        <taxon>Bacillati</taxon>
        <taxon>Cyanobacteriota</taxon>
        <taxon>Cyanophyceae</taxon>
        <taxon>Leptolyngbyales</taxon>
        <taxon>Leptolyngbyaceae</taxon>
        <taxon>Phormidesmis</taxon>
    </lineage>
</organism>
<evidence type="ECO:0000313" key="3">
    <source>
        <dbReference type="Proteomes" id="UP000238634"/>
    </source>
</evidence>
<dbReference type="RefSeq" id="WP_073070553.1">
    <property type="nucleotide sequence ID" value="NZ_MPPI01000008.1"/>
</dbReference>
<sequence>MRLSYRSVSYEYAPPTIEVTESEIQGKYRVAPWQCHTLAEAQVPQAPQRLENQNSAYSQRDRSQIERTQLSHTLPVRSTFNILQQLKRIHSANVYRSLEHRMQVAKDREDFQLLQVLESELRETVLR</sequence>
<dbReference type="Pfam" id="PF14105">
    <property type="entry name" value="DUF4278"/>
    <property type="match status" value="1"/>
</dbReference>
<protein>
    <submittedName>
        <fullName evidence="2">DUF4278 domain-containing protein</fullName>
    </submittedName>
</protein>
<name>A0A2T1DK30_9CYAN</name>
<dbReference type="OrthoDB" id="515032at2"/>
<evidence type="ECO:0000256" key="1">
    <source>
        <dbReference type="SAM" id="MobiDB-lite"/>
    </source>
</evidence>
<proteinExistence type="predicted"/>
<gene>
    <name evidence="2" type="ORF">C7B65_05335</name>
</gene>
<evidence type="ECO:0000313" key="2">
    <source>
        <dbReference type="EMBL" id="PSB20833.1"/>
    </source>
</evidence>
<keyword evidence="3" id="KW-1185">Reference proteome</keyword>
<dbReference type="Proteomes" id="UP000238634">
    <property type="component" value="Unassembled WGS sequence"/>
</dbReference>
<comment type="caution">
    <text evidence="2">The sequence shown here is derived from an EMBL/GenBank/DDBJ whole genome shotgun (WGS) entry which is preliminary data.</text>
</comment>